<protein>
    <submittedName>
        <fullName evidence="1">Uncharacterized protein</fullName>
    </submittedName>
</protein>
<evidence type="ECO:0000313" key="1">
    <source>
        <dbReference type="EMBL" id="GBL91417.1"/>
    </source>
</evidence>
<keyword evidence="2" id="KW-1185">Reference proteome</keyword>
<organism evidence="1 2">
    <name type="scientific">Araneus ventricosus</name>
    <name type="common">Orbweaver spider</name>
    <name type="synonym">Epeira ventricosa</name>
    <dbReference type="NCBI Taxonomy" id="182803"/>
    <lineage>
        <taxon>Eukaryota</taxon>
        <taxon>Metazoa</taxon>
        <taxon>Ecdysozoa</taxon>
        <taxon>Arthropoda</taxon>
        <taxon>Chelicerata</taxon>
        <taxon>Arachnida</taxon>
        <taxon>Araneae</taxon>
        <taxon>Araneomorphae</taxon>
        <taxon>Entelegynae</taxon>
        <taxon>Araneoidea</taxon>
        <taxon>Araneidae</taxon>
        <taxon>Araneus</taxon>
    </lineage>
</organism>
<gene>
    <name evidence="1" type="ORF">AVEN_136920_1</name>
</gene>
<sequence length="109" mass="12396">MAIIGPNTKPSRRSTKLAACSDHGYKDQSVVLIKIAWNRSPVSKYLEKPPVLVINNSLVVIGFDEMTPQNMRAMTMKTGQNRNQHQHKKLFKSFVLAQYSAESFDEHYS</sequence>
<proteinExistence type="predicted"/>
<dbReference type="EMBL" id="BGPR01000079">
    <property type="protein sequence ID" value="GBL91417.1"/>
    <property type="molecule type" value="Genomic_DNA"/>
</dbReference>
<evidence type="ECO:0000313" key="2">
    <source>
        <dbReference type="Proteomes" id="UP000499080"/>
    </source>
</evidence>
<dbReference type="Proteomes" id="UP000499080">
    <property type="component" value="Unassembled WGS sequence"/>
</dbReference>
<name>A0A4Y2BI65_ARAVE</name>
<comment type="caution">
    <text evidence="1">The sequence shown here is derived from an EMBL/GenBank/DDBJ whole genome shotgun (WGS) entry which is preliminary data.</text>
</comment>
<dbReference type="AlphaFoldDB" id="A0A4Y2BI65"/>
<reference evidence="1 2" key="1">
    <citation type="journal article" date="2019" name="Sci. Rep.">
        <title>Orb-weaving spider Araneus ventricosus genome elucidates the spidroin gene catalogue.</title>
        <authorList>
            <person name="Kono N."/>
            <person name="Nakamura H."/>
            <person name="Ohtoshi R."/>
            <person name="Moran D.A.P."/>
            <person name="Shinohara A."/>
            <person name="Yoshida Y."/>
            <person name="Fujiwara M."/>
            <person name="Mori M."/>
            <person name="Tomita M."/>
            <person name="Arakawa K."/>
        </authorList>
    </citation>
    <scope>NUCLEOTIDE SEQUENCE [LARGE SCALE GENOMIC DNA]</scope>
</reference>
<accession>A0A4Y2BI65</accession>